<dbReference type="Proteomes" id="UP000887013">
    <property type="component" value="Unassembled WGS sequence"/>
</dbReference>
<evidence type="ECO:0000313" key="2">
    <source>
        <dbReference type="Proteomes" id="UP000887013"/>
    </source>
</evidence>
<protein>
    <submittedName>
        <fullName evidence="1">Uncharacterized protein</fullName>
    </submittedName>
</protein>
<gene>
    <name evidence="1" type="ORF">NPIL_583371</name>
</gene>
<proteinExistence type="predicted"/>
<keyword evidence="2" id="KW-1185">Reference proteome</keyword>
<comment type="caution">
    <text evidence="1">The sequence shown here is derived from an EMBL/GenBank/DDBJ whole genome shotgun (WGS) entry which is preliminary data.</text>
</comment>
<sequence length="90" mass="10462">MYWPYVTISSNHPPYNKKEYFQPCPCRVITTALYCPIPPRSLLSISFTVEETYRNPREREISQQNNSCSERLYKTSAKGRGRIVACALLK</sequence>
<dbReference type="AlphaFoldDB" id="A0A8X6UDX3"/>
<accession>A0A8X6UDX3</accession>
<organism evidence="1 2">
    <name type="scientific">Nephila pilipes</name>
    <name type="common">Giant wood spider</name>
    <name type="synonym">Nephila maculata</name>
    <dbReference type="NCBI Taxonomy" id="299642"/>
    <lineage>
        <taxon>Eukaryota</taxon>
        <taxon>Metazoa</taxon>
        <taxon>Ecdysozoa</taxon>
        <taxon>Arthropoda</taxon>
        <taxon>Chelicerata</taxon>
        <taxon>Arachnida</taxon>
        <taxon>Araneae</taxon>
        <taxon>Araneomorphae</taxon>
        <taxon>Entelegynae</taxon>
        <taxon>Araneoidea</taxon>
        <taxon>Nephilidae</taxon>
        <taxon>Nephila</taxon>
    </lineage>
</organism>
<reference evidence="1" key="1">
    <citation type="submission" date="2020-08" db="EMBL/GenBank/DDBJ databases">
        <title>Multicomponent nature underlies the extraordinary mechanical properties of spider dragline silk.</title>
        <authorList>
            <person name="Kono N."/>
            <person name="Nakamura H."/>
            <person name="Mori M."/>
            <person name="Yoshida Y."/>
            <person name="Ohtoshi R."/>
            <person name="Malay A.D."/>
            <person name="Moran D.A.P."/>
            <person name="Tomita M."/>
            <person name="Numata K."/>
            <person name="Arakawa K."/>
        </authorList>
    </citation>
    <scope>NUCLEOTIDE SEQUENCE</scope>
</reference>
<dbReference type="EMBL" id="BMAW01077645">
    <property type="protein sequence ID" value="GFU07363.1"/>
    <property type="molecule type" value="Genomic_DNA"/>
</dbReference>
<evidence type="ECO:0000313" key="1">
    <source>
        <dbReference type="EMBL" id="GFU07363.1"/>
    </source>
</evidence>
<name>A0A8X6UDX3_NEPPI</name>